<feature type="transmembrane region" description="Helical" evidence="8">
    <location>
        <begin position="199"/>
        <end position="220"/>
    </location>
</feature>
<evidence type="ECO:0000256" key="6">
    <source>
        <dbReference type="ARBA" id="ARBA00047604"/>
    </source>
</evidence>
<dbReference type="Pfam" id="PF03007">
    <property type="entry name" value="WS_DGAT_cat"/>
    <property type="match status" value="1"/>
</dbReference>
<accession>A0A9W7EN64</accession>
<evidence type="ECO:0000256" key="3">
    <source>
        <dbReference type="ARBA" id="ARBA00022679"/>
    </source>
</evidence>
<gene>
    <name evidence="11" type="ORF">TrVE_jg1972</name>
</gene>
<keyword evidence="4" id="KW-0012">Acyltransferase</keyword>
<name>A0A9W7EN64_9STRA</name>
<evidence type="ECO:0000256" key="4">
    <source>
        <dbReference type="ARBA" id="ARBA00023315"/>
    </source>
</evidence>
<evidence type="ECO:0000256" key="1">
    <source>
        <dbReference type="ARBA" id="ARBA00004771"/>
    </source>
</evidence>
<keyword evidence="8" id="KW-1133">Transmembrane helix</keyword>
<comment type="pathway">
    <text evidence="1">Glycerolipid metabolism; triacylglycerol biosynthesis.</text>
</comment>
<dbReference type="InterPro" id="IPR004255">
    <property type="entry name" value="O-acyltransferase_WSD1_N"/>
</dbReference>
<evidence type="ECO:0000256" key="8">
    <source>
        <dbReference type="SAM" id="Phobius"/>
    </source>
</evidence>
<dbReference type="PANTHER" id="PTHR31650">
    <property type="entry name" value="O-ACYLTRANSFERASE (WSD1-LIKE) FAMILY PROTEIN"/>
    <property type="match status" value="1"/>
</dbReference>
<dbReference type="Proteomes" id="UP001165160">
    <property type="component" value="Unassembled WGS sequence"/>
</dbReference>
<feature type="domain" description="O-acyltransferase WSD1 C-terminal" evidence="10">
    <location>
        <begin position="321"/>
        <end position="459"/>
    </location>
</feature>
<evidence type="ECO:0000256" key="5">
    <source>
        <dbReference type="ARBA" id="ARBA00024360"/>
    </source>
</evidence>
<dbReference type="InterPro" id="IPR009721">
    <property type="entry name" value="O-acyltransferase_WSD1_C"/>
</dbReference>
<evidence type="ECO:0000256" key="2">
    <source>
        <dbReference type="ARBA" id="ARBA00005189"/>
    </source>
</evidence>
<feature type="domain" description="O-acyltransferase WSD1-like N-terminal" evidence="9">
    <location>
        <begin position="94"/>
        <end position="267"/>
    </location>
</feature>
<keyword evidence="3" id="KW-0808">Transferase</keyword>
<evidence type="ECO:0000313" key="11">
    <source>
        <dbReference type="EMBL" id="GMH86869.1"/>
    </source>
</evidence>
<sequence length="477" mass="53114">MGNKKSAGAKYEERGADGLSARKMSFTSASMAFGAWPEAVKMCEPTINATLFFKTCPSVEGLVPLVQVVGSYERCSGVPEGTPGKADWRIRYVDFKPEDMIRTISVNSPDEIHGTIEGLLHDSCRNKGLPWWEIVRIEGPPNTESAVVIRIDHVIGDGISLVNLMEQILEDTEGKKLDNIIPASMANKFKKKKTFGQRVSQFFQCIYYFFVVLGLPAGAFDSNTAFRKKLGKNMVYTWKRKLVKFETMPLAYIKQLKSEGGVSLNDVMFSCLGGALRKYNLSQGCEVTEKKGKKTLMRALMPVAFPRPDVDKNDKSAILRNKWVFVSGDFGVGYEDCMERLHFVNGKMNTLKNSPLAGVQLAVQETIPPKLPVNLGRQTVYDTFIRHSIIFSNVPGPEKPVKFGGEQVTETQMYFNNLVPQVGILSYDGKIFMNMNIDTEAIPGSEALPQYFAQELVELSTKLGIEAPLEIINKAKE</sequence>
<comment type="catalytic activity">
    <reaction evidence="6">
        <text>a long chain fatty alcohol + a fatty acyl-CoA = a long-chain alcohol wax ester + CoA</text>
        <dbReference type="Rhea" id="RHEA:38443"/>
        <dbReference type="ChEBI" id="CHEBI:17135"/>
        <dbReference type="ChEBI" id="CHEBI:57287"/>
        <dbReference type="ChEBI" id="CHEBI:77636"/>
        <dbReference type="ChEBI" id="CHEBI:235323"/>
        <dbReference type="EC" id="2.3.1.75"/>
    </reaction>
</comment>
<dbReference type="GO" id="GO:0005886">
    <property type="term" value="C:plasma membrane"/>
    <property type="evidence" value="ECO:0007669"/>
    <property type="project" value="TreeGrafter"/>
</dbReference>
<comment type="pathway">
    <text evidence="2">Lipid metabolism.</text>
</comment>
<dbReference type="InterPro" id="IPR045034">
    <property type="entry name" value="O-acyltransferase_WSD1-like"/>
</dbReference>
<dbReference type="GO" id="GO:0019432">
    <property type="term" value="P:triglyceride biosynthetic process"/>
    <property type="evidence" value="ECO:0007669"/>
    <property type="project" value="TreeGrafter"/>
</dbReference>
<organism evidence="11 12">
    <name type="scientific">Triparma verrucosa</name>
    <dbReference type="NCBI Taxonomy" id="1606542"/>
    <lineage>
        <taxon>Eukaryota</taxon>
        <taxon>Sar</taxon>
        <taxon>Stramenopiles</taxon>
        <taxon>Ochrophyta</taxon>
        <taxon>Bolidophyceae</taxon>
        <taxon>Parmales</taxon>
        <taxon>Triparmaceae</taxon>
        <taxon>Triparma</taxon>
    </lineage>
</organism>
<dbReference type="GO" id="GO:0047196">
    <property type="term" value="F:long-chain-alcohol O-fatty-acyltransferase activity"/>
    <property type="evidence" value="ECO:0007669"/>
    <property type="project" value="UniProtKB-EC"/>
</dbReference>
<dbReference type="PANTHER" id="PTHR31650:SF1">
    <property type="entry name" value="WAX ESTER SYNTHASE_DIACYLGLYCEROL ACYLTRANSFERASE 4-RELATED"/>
    <property type="match status" value="1"/>
</dbReference>
<keyword evidence="12" id="KW-1185">Reference proteome</keyword>
<comment type="similarity">
    <text evidence="5">In the N-terminal section; belongs to the long-chain O-acyltransferase family.</text>
</comment>
<proteinExistence type="inferred from homology"/>
<evidence type="ECO:0000313" key="12">
    <source>
        <dbReference type="Proteomes" id="UP001165160"/>
    </source>
</evidence>
<dbReference type="EMBL" id="BRXX01000065">
    <property type="protein sequence ID" value="GMH86869.1"/>
    <property type="molecule type" value="Genomic_DNA"/>
</dbReference>
<keyword evidence="8" id="KW-0472">Membrane</keyword>
<evidence type="ECO:0000256" key="7">
    <source>
        <dbReference type="ARBA" id="ARBA00048109"/>
    </source>
</evidence>
<protein>
    <recommendedName>
        <fullName evidence="13">Diacylglycerol O-acyltransferase</fullName>
    </recommendedName>
</protein>
<evidence type="ECO:0008006" key="13">
    <source>
        <dbReference type="Google" id="ProtNLM"/>
    </source>
</evidence>
<evidence type="ECO:0000259" key="10">
    <source>
        <dbReference type="Pfam" id="PF06974"/>
    </source>
</evidence>
<evidence type="ECO:0000259" key="9">
    <source>
        <dbReference type="Pfam" id="PF03007"/>
    </source>
</evidence>
<keyword evidence="8" id="KW-0812">Transmembrane</keyword>
<dbReference type="AlphaFoldDB" id="A0A9W7EN64"/>
<dbReference type="Pfam" id="PF06974">
    <property type="entry name" value="WS_DGAT_C"/>
    <property type="match status" value="1"/>
</dbReference>
<dbReference type="GO" id="GO:0004144">
    <property type="term" value="F:diacylglycerol O-acyltransferase activity"/>
    <property type="evidence" value="ECO:0007669"/>
    <property type="project" value="UniProtKB-EC"/>
</dbReference>
<reference evidence="12" key="1">
    <citation type="journal article" date="2023" name="Commun. Biol.">
        <title>Genome analysis of Parmales, the sister group of diatoms, reveals the evolutionary specialization of diatoms from phago-mixotrophs to photoautotrophs.</title>
        <authorList>
            <person name="Ban H."/>
            <person name="Sato S."/>
            <person name="Yoshikawa S."/>
            <person name="Yamada K."/>
            <person name="Nakamura Y."/>
            <person name="Ichinomiya M."/>
            <person name="Sato N."/>
            <person name="Blanc-Mathieu R."/>
            <person name="Endo H."/>
            <person name="Kuwata A."/>
            <person name="Ogata H."/>
        </authorList>
    </citation>
    <scope>NUCLEOTIDE SEQUENCE [LARGE SCALE GENOMIC DNA]</scope>
    <source>
        <strain evidence="12">NIES 3699</strain>
    </source>
</reference>
<comment type="catalytic activity">
    <reaction evidence="7">
        <text>an acyl-CoA + a 1,2-diacyl-sn-glycerol = a triacyl-sn-glycerol + CoA</text>
        <dbReference type="Rhea" id="RHEA:10868"/>
        <dbReference type="ChEBI" id="CHEBI:17815"/>
        <dbReference type="ChEBI" id="CHEBI:57287"/>
        <dbReference type="ChEBI" id="CHEBI:58342"/>
        <dbReference type="ChEBI" id="CHEBI:64615"/>
        <dbReference type="EC" id="2.3.1.20"/>
    </reaction>
</comment>
<comment type="caution">
    <text evidence="11">The sequence shown here is derived from an EMBL/GenBank/DDBJ whole genome shotgun (WGS) entry which is preliminary data.</text>
</comment>